<organism evidence="1 2">
    <name type="scientific">Bauhinia variegata</name>
    <name type="common">Purple orchid tree</name>
    <name type="synonym">Phanera variegata</name>
    <dbReference type="NCBI Taxonomy" id="167791"/>
    <lineage>
        <taxon>Eukaryota</taxon>
        <taxon>Viridiplantae</taxon>
        <taxon>Streptophyta</taxon>
        <taxon>Embryophyta</taxon>
        <taxon>Tracheophyta</taxon>
        <taxon>Spermatophyta</taxon>
        <taxon>Magnoliopsida</taxon>
        <taxon>eudicotyledons</taxon>
        <taxon>Gunneridae</taxon>
        <taxon>Pentapetalae</taxon>
        <taxon>rosids</taxon>
        <taxon>fabids</taxon>
        <taxon>Fabales</taxon>
        <taxon>Fabaceae</taxon>
        <taxon>Cercidoideae</taxon>
        <taxon>Cercideae</taxon>
        <taxon>Bauhiniinae</taxon>
        <taxon>Bauhinia</taxon>
    </lineage>
</organism>
<dbReference type="EMBL" id="CM039434">
    <property type="protein sequence ID" value="KAI4322196.1"/>
    <property type="molecule type" value="Genomic_DNA"/>
</dbReference>
<dbReference type="Proteomes" id="UP000828941">
    <property type="component" value="Chromosome 9"/>
</dbReference>
<reference evidence="1 2" key="1">
    <citation type="journal article" date="2022" name="DNA Res.">
        <title>Chromosomal-level genome assembly of the orchid tree Bauhinia variegata (Leguminosae; Cercidoideae) supports the allotetraploid origin hypothesis of Bauhinia.</title>
        <authorList>
            <person name="Zhong Y."/>
            <person name="Chen Y."/>
            <person name="Zheng D."/>
            <person name="Pang J."/>
            <person name="Liu Y."/>
            <person name="Luo S."/>
            <person name="Meng S."/>
            <person name="Qian L."/>
            <person name="Wei D."/>
            <person name="Dai S."/>
            <person name="Zhou R."/>
        </authorList>
    </citation>
    <scope>NUCLEOTIDE SEQUENCE [LARGE SCALE GENOMIC DNA]</scope>
    <source>
        <strain evidence="1">BV-YZ2020</strain>
    </source>
</reference>
<gene>
    <name evidence="1" type="ORF">L6164_021913</name>
</gene>
<protein>
    <submittedName>
        <fullName evidence="1">Uncharacterized protein</fullName>
    </submittedName>
</protein>
<evidence type="ECO:0000313" key="2">
    <source>
        <dbReference type="Proteomes" id="UP000828941"/>
    </source>
</evidence>
<evidence type="ECO:0000313" key="1">
    <source>
        <dbReference type="EMBL" id="KAI4322196.1"/>
    </source>
</evidence>
<name>A0ACB9MEY9_BAUVA</name>
<sequence length="106" mass="12255">MMSEEQHRESKLSDDKRGILQDQVAELLDGAPFRDPNWGGLSDVRLTVVSRDEFRVSIDVHKSVLAEKSRFFAEKLQRDREVSYSEEISDCDDVKVYVETLVFSLM</sequence>
<comment type="caution">
    <text evidence="1">The sequence shown here is derived from an EMBL/GenBank/DDBJ whole genome shotgun (WGS) entry which is preliminary data.</text>
</comment>
<proteinExistence type="predicted"/>
<accession>A0ACB9MEY9</accession>
<keyword evidence="2" id="KW-1185">Reference proteome</keyword>